<sequence length="138" mass="16211">MGRISEYMEEMPEIYEDKVELNKSTYNENTLSLAPKALREFYAEYSKVDLPFGYIYSIENSLKGSKAEPFKSEGFFSFGFDGYFSYWLCLFTPDEDGLSFTFWDHESGADIDGAVYKDIIEFLEAMRSEYEENKDQWE</sequence>
<gene>
    <name evidence="1" type="ORF">CSCA_0977</name>
</gene>
<dbReference type="HOGENOM" id="CLU_1871795_0_0_9"/>
<dbReference type="AlphaFoldDB" id="A0A0E3JZA7"/>
<dbReference type="RefSeq" id="WP_029159596.1">
    <property type="nucleotide sequence ID" value="NZ_CP009933.1"/>
</dbReference>
<proteinExistence type="predicted"/>
<evidence type="ECO:0000313" key="1">
    <source>
        <dbReference type="EMBL" id="AKA68102.1"/>
    </source>
</evidence>
<name>A0A0E3JZA7_CLOSL</name>
<protein>
    <recommendedName>
        <fullName evidence="3">Knr4/Smi1-like domain-containing protein</fullName>
    </recommendedName>
</protein>
<evidence type="ECO:0000313" key="2">
    <source>
        <dbReference type="Proteomes" id="UP000033115"/>
    </source>
</evidence>
<evidence type="ECO:0008006" key="3">
    <source>
        <dbReference type="Google" id="ProtNLM"/>
    </source>
</evidence>
<dbReference type="KEGG" id="csq:CSCA_0977"/>
<reference evidence="1 2" key="1">
    <citation type="journal article" date="2015" name="J. Biotechnol.">
        <title>Complete genome sequence of a malodorant-producing acetogen, Clostridium scatologenes ATCC 25775(T).</title>
        <authorList>
            <person name="Zhu Z."/>
            <person name="Guo T."/>
            <person name="Zheng H."/>
            <person name="Song T."/>
            <person name="Ouyang P."/>
            <person name="Xie J."/>
        </authorList>
    </citation>
    <scope>NUCLEOTIDE SEQUENCE [LARGE SCALE GENOMIC DNA]</scope>
    <source>
        <strain evidence="1 2">ATCC 25775</strain>
    </source>
</reference>
<dbReference type="SUPFAM" id="SSF160631">
    <property type="entry name" value="SMI1/KNR4-like"/>
    <property type="match status" value="1"/>
</dbReference>
<dbReference type="Proteomes" id="UP000033115">
    <property type="component" value="Chromosome"/>
</dbReference>
<dbReference type="EMBL" id="CP009933">
    <property type="protein sequence ID" value="AKA68102.1"/>
    <property type="molecule type" value="Genomic_DNA"/>
</dbReference>
<dbReference type="InterPro" id="IPR037883">
    <property type="entry name" value="Knr4/Smi1-like_sf"/>
</dbReference>
<organism evidence="1 2">
    <name type="scientific">Clostridium scatologenes</name>
    <dbReference type="NCBI Taxonomy" id="1548"/>
    <lineage>
        <taxon>Bacteria</taxon>
        <taxon>Bacillati</taxon>
        <taxon>Bacillota</taxon>
        <taxon>Clostridia</taxon>
        <taxon>Eubacteriales</taxon>
        <taxon>Clostridiaceae</taxon>
        <taxon>Clostridium</taxon>
    </lineage>
</organism>
<keyword evidence="2" id="KW-1185">Reference proteome</keyword>
<accession>A0A0E3JZA7</accession>
<dbReference type="STRING" id="1548.CSCA_0977"/>